<name>A0A1X9YRU2_9BACT</name>
<dbReference type="EMBL" id="CP021235">
    <property type="protein sequence ID" value="ARS35610.1"/>
    <property type="molecule type" value="Genomic_DNA"/>
</dbReference>
<reference evidence="3" key="1">
    <citation type="submission" date="2017-05" db="EMBL/GenBank/DDBJ databases">
        <authorList>
            <person name="Ray J."/>
            <person name="Price M."/>
            <person name="Deutschbauer A."/>
        </authorList>
    </citation>
    <scope>NUCLEOTIDE SEQUENCE [LARGE SCALE GENOMIC DNA]</scope>
    <source>
        <strain evidence="3">DSM 19842</strain>
    </source>
</reference>
<accession>A0A1X9YRU2</accession>
<evidence type="ECO:0000256" key="1">
    <source>
        <dbReference type="SAM" id="MobiDB-lite"/>
    </source>
</evidence>
<evidence type="ECO:0000313" key="3">
    <source>
        <dbReference type="Proteomes" id="UP000266292"/>
    </source>
</evidence>
<proteinExistence type="predicted"/>
<feature type="region of interest" description="Disordered" evidence="1">
    <location>
        <begin position="38"/>
        <end position="76"/>
    </location>
</feature>
<dbReference type="Proteomes" id="UP000266292">
    <property type="component" value="Chromosome"/>
</dbReference>
<dbReference type="AlphaFoldDB" id="A0A1X9YRU2"/>
<keyword evidence="3" id="KW-1185">Reference proteome</keyword>
<gene>
    <name evidence="2" type="ORF">CA264_09245</name>
</gene>
<sequence>MQAQPPFLTRRCLPSFQVWQGLRKPAGNTTHVKTMEKMARQEAKQQVPPEQKGPSLLLSEQGNRPLRLTPQPQEPLVKYSLRRGAVTPVPPEMNSSVEASLGVQPPPPKPLLQAVVPWVLSHI</sequence>
<evidence type="ECO:0000313" key="2">
    <source>
        <dbReference type="EMBL" id="ARS35610.1"/>
    </source>
</evidence>
<feature type="region of interest" description="Disordered" evidence="1">
    <location>
        <begin position="87"/>
        <end position="106"/>
    </location>
</feature>
<organism evidence="2 3">
    <name type="scientific">Pontibacter actiniarum</name>
    <dbReference type="NCBI Taxonomy" id="323450"/>
    <lineage>
        <taxon>Bacteria</taxon>
        <taxon>Pseudomonadati</taxon>
        <taxon>Bacteroidota</taxon>
        <taxon>Cytophagia</taxon>
        <taxon>Cytophagales</taxon>
        <taxon>Hymenobacteraceae</taxon>
        <taxon>Pontibacter</taxon>
    </lineage>
</organism>
<dbReference type="KEGG" id="pact:CA264_09245"/>
<dbReference type="STRING" id="709015.GCA_000472485_01862"/>
<protein>
    <submittedName>
        <fullName evidence="2">Uncharacterized protein</fullName>
    </submittedName>
</protein>